<dbReference type="Gene3D" id="3.10.20.90">
    <property type="entry name" value="Phosphatidylinositol 3-kinase Catalytic Subunit, Chain A, domain 1"/>
    <property type="match status" value="1"/>
</dbReference>
<dbReference type="InterPro" id="IPR039540">
    <property type="entry name" value="UBL3-like_ubiquitin_dom"/>
</dbReference>
<feature type="domain" description="Ubiquitin-like" evidence="1">
    <location>
        <begin position="42"/>
        <end position="116"/>
    </location>
</feature>
<accession>A0A7J6NGR0</accession>
<evidence type="ECO:0000313" key="3">
    <source>
        <dbReference type="Proteomes" id="UP000541610"/>
    </source>
</evidence>
<gene>
    <name evidence="2" type="ORF">FOZ60_010251</name>
</gene>
<dbReference type="InterPro" id="IPR040015">
    <property type="entry name" value="UBL3-like"/>
</dbReference>
<dbReference type="OrthoDB" id="1043111at2759"/>
<dbReference type="Pfam" id="PF13881">
    <property type="entry name" value="Rad60-SLD_2"/>
    <property type="match status" value="1"/>
</dbReference>
<dbReference type="PANTHER" id="PTHR13169:SF0">
    <property type="entry name" value="UBIQUITIN-LIKE PROTEIN 3"/>
    <property type="match status" value="1"/>
</dbReference>
<organism evidence="2 3">
    <name type="scientific">Perkinsus olseni</name>
    <name type="common">Perkinsus atlanticus</name>
    <dbReference type="NCBI Taxonomy" id="32597"/>
    <lineage>
        <taxon>Eukaryota</taxon>
        <taxon>Sar</taxon>
        <taxon>Alveolata</taxon>
        <taxon>Perkinsozoa</taxon>
        <taxon>Perkinsea</taxon>
        <taxon>Perkinsida</taxon>
        <taxon>Perkinsidae</taxon>
        <taxon>Perkinsus</taxon>
    </lineage>
</organism>
<proteinExistence type="predicted"/>
<reference evidence="2 3" key="1">
    <citation type="submission" date="2020-04" db="EMBL/GenBank/DDBJ databases">
        <title>Perkinsus olseni comparative genomics.</title>
        <authorList>
            <person name="Bogema D.R."/>
        </authorList>
    </citation>
    <scope>NUCLEOTIDE SEQUENCE [LARGE SCALE GENOMIC DNA]</scope>
    <source>
        <strain evidence="2">00978-12</strain>
    </source>
</reference>
<comment type="caution">
    <text evidence="2">The sequence shown here is derived from an EMBL/GenBank/DDBJ whole genome shotgun (WGS) entry which is preliminary data.</text>
</comment>
<evidence type="ECO:0000313" key="2">
    <source>
        <dbReference type="EMBL" id="KAF4682660.1"/>
    </source>
</evidence>
<sequence length="150" mass="16630">MTTTTAYNDRHTADTTMIDHHHHDGGDDNGQAVDGSGKMVTLRLIFVNHDGKALEEKFNLTDTVMDVKKRIMHEEKWPKDFLPVSEVGRLRIFSGGKELEDNKTLADSKIMVNPTVPTPIHVSAVPKSVKADNGESGEKGKHSQCFCTIM</sequence>
<dbReference type="SUPFAM" id="SSF54236">
    <property type="entry name" value="Ubiquitin-like"/>
    <property type="match status" value="1"/>
</dbReference>
<dbReference type="AlphaFoldDB" id="A0A7J6NGR0"/>
<dbReference type="Proteomes" id="UP000541610">
    <property type="component" value="Unassembled WGS sequence"/>
</dbReference>
<dbReference type="EMBL" id="JABANP010000415">
    <property type="protein sequence ID" value="KAF4682660.1"/>
    <property type="molecule type" value="Genomic_DNA"/>
</dbReference>
<evidence type="ECO:0000259" key="1">
    <source>
        <dbReference type="PROSITE" id="PS50053"/>
    </source>
</evidence>
<dbReference type="PANTHER" id="PTHR13169">
    <property type="entry name" value="UBIQUITIN-LIKE PROTEIN 3 HCG-1 PROTEIN"/>
    <property type="match status" value="1"/>
</dbReference>
<dbReference type="InterPro" id="IPR029071">
    <property type="entry name" value="Ubiquitin-like_domsf"/>
</dbReference>
<protein>
    <recommendedName>
        <fullName evidence="1">Ubiquitin-like domain-containing protein</fullName>
    </recommendedName>
</protein>
<dbReference type="InterPro" id="IPR000626">
    <property type="entry name" value="Ubiquitin-like_dom"/>
</dbReference>
<name>A0A7J6NGR0_PEROL</name>
<dbReference type="PROSITE" id="PS50053">
    <property type="entry name" value="UBIQUITIN_2"/>
    <property type="match status" value="1"/>
</dbReference>